<feature type="repeat" description="TPR" evidence="1">
    <location>
        <begin position="287"/>
        <end position="320"/>
    </location>
</feature>
<dbReference type="GO" id="GO:0016740">
    <property type="term" value="F:transferase activity"/>
    <property type="evidence" value="ECO:0007669"/>
    <property type="project" value="UniProtKB-KW"/>
</dbReference>
<dbReference type="Proteomes" id="UP000231322">
    <property type="component" value="Unassembled WGS sequence"/>
</dbReference>
<keyword evidence="4" id="KW-1185">Reference proteome</keyword>
<keyword evidence="3" id="KW-0808">Transferase</keyword>
<keyword evidence="1" id="KW-0802">TPR repeat</keyword>
<gene>
    <name evidence="3" type="ORF">CS538_12185</name>
</gene>
<evidence type="ECO:0000313" key="3">
    <source>
        <dbReference type="EMBL" id="PIH03746.1"/>
    </source>
</evidence>
<dbReference type="Pfam" id="PF00535">
    <property type="entry name" value="Glycos_transf_2"/>
    <property type="match status" value="1"/>
</dbReference>
<dbReference type="InterPro" id="IPR011990">
    <property type="entry name" value="TPR-like_helical_dom_sf"/>
</dbReference>
<dbReference type="InterPro" id="IPR001173">
    <property type="entry name" value="Glyco_trans_2-like"/>
</dbReference>
<dbReference type="PANTHER" id="PTHR43685:SF2">
    <property type="entry name" value="GLYCOSYLTRANSFERASE 2-LIKE DOMAIN-CONTAINING PROTEIN"/>
    <property type="match status" value="1"/>
</dbReference>
<dbReference type="SUPFAM" id="SSF53448">
    <property type="entry name" value="Nucleotide-diphospho-sugar transferases"/>
    <property type="match status" value="1"/>
</dbReference>
<dbReference type="AlphaFoldDB" id="A0A2G7HGB3"/>
<proteinExistence type="predicted"/>
<organism evidence="3 4">
    <name type="scientific">Clostridium combesii</name>
    <dbReference type="NCBI Taxonomy" id="39481"/>
    <lineage>
        <taxon>Bacteria</taxon>
        <taxon>Bacillati</taxon>
        <taxon>Bacillota</taxon>
        <taxon>Clostridia</taxon>
        <taxon>Eubacteriales</taxon>
        <taxon>Clostridiaceae</taxon>
        <taxon>Clostridium</taxon>
    </lineage>
</organism>
<dbReference type="InterPro" id="IPR019734">
    <property type="entry name" value="TPR_rpt"/>
</dbReference>
<dbReference type="SMART" id="SM00028">
    <property type="entry name" value="TPR"/>
    <property type="match status" value="2"/>
</dbReference>
<dbReference type="PROSITE" id="PS50005">
    <property type="entry name" value="TPR"/>
    <property type="match status" value="2"/>
</dbReference>
<dbReference type="CDD" id="cd00761">
    <property type="entry name" value="Glyco_tranf_GTA_type"/>
    <property type="match status" value="1"/>
</dbReference>
<feature type="domain" description="Glycosyltransferase 2-like" evidence="2">
    <location>
        <begin position="6"/>
        <end position="111"/>
    </location>
</feature>
<sequence>MDWDVSVVIPCYNCKKYIKQTVKTLLNQTVLPKEIILVDDNSSDNTIEALEEIQFTNKEIVRVFNLKENKGPSFARNYGVDKSTGDYIVFMDSDDLASPYLIEKSLKNLKNMNKENDEKWILSYTSYIQIDENDNIISDTIKGIQVEPEEILGYEFVRNTIITTSGVIIYKSTFLKAGKFNKNLSYSEDWDLWLKVAALGGFSYVDEPLIKVRRRENSLSSNLRNMKEGEKTVLNQYSLDFIEKAVNKRNLPQYVNICDFVSMLFRLDYWEEGFEKLKCLLDNSDYYNVYFLLGLYYVKKHNINLALENFNKTINVKEDHGATLNNLGAIYCLLGQVDQGERFLKKALELFPNYLDAMHNINLVINESRITYENVKFTWRELRNKLINYKN</sequence>
<evidence type="ECO:0000313" key="4">
    <source>
        <dbReference type="Proteomes" id="UP000231322"/>
    </source>
</evidence>
<name>A0A2G7HGB3_9CLOT</name>
<dbReference type="EMBL" id="PEIK01000009">
    <property type="protein sequence ID" value="PIH03746.1"/>
    <property type="molecule type" value="Genomic_DNA"/>
</dbReference>
<protein>
    <submittedName>
        <fullName evidence="3">Glycosyl transferase</fullName>
    </submittedName>
</protein>
<dbReference type="PANTHER" id="PTHR43685">
    <property type="entry name" value="GLYCOSYLTRANSFERASE"/>
    <property type="match status" value="1"/>
</dbReference>
<dbReference type="RefSeq" id="WP_012344677.1">
    <property type="nucleotide sequence ID" value="NZ_PEIK01000009.1"/>
</dbReference>
<dbReference type="SUPFAM" id="SSF48452">
    <property type="entry name" value="TPR-like"/>
    <property type="match status" value="1"/>
</dbReference>
<dbReference type="InterPro" id="IPR029044">
    <property type="entry name" value="Nucleotide-diphossugar_trans"/>
</dbReference>
<dbReference type="InterPro" id="IPR050834">
    <property type="entry name" value="Glycosyltransf_2"/>
</dbReference>
<evidence type="ECO:0000256" key="1">
    <source>
        <dbReference type="PROSITE-ProRule" id="PRU00339"/>
    </source>
</evidence>
<dbReference type="Gene3D" id="3.90.550.10">
    <property type="entry name" value="Spore Coat Polysaccharide Biosynthesis Protein SpsA, Chain A"/>
    <property type="match status" value="1"/>
</dbReference>
<dbReference type="Gene3D" id="1.25.40.10">
    <property type="entry name" value="Tetratricopeptide repeat domain"/>
    <property type="match status" value="1"/>
</dbReference>
<comment type="caution">
    <text evidence="3">The sequence shown here is derived from an EMBL/GenBank/DDBJ whole genome shotgun (WGS) entry which is preliminary data.</text>
</comment>
<reference evidence="3 4" key="1">
    <citation type="submission" date="2017-10" db="EMBL/GenBank/DDBJ databases">
        <title>Reclassification of Eubacterium combesii and discrepancies in the nomenclature of botulinum neurotoxin producing clostridia. Request for an Opinion.</title>
        <authorList>
            <person name="Dobritsa A.P."/>
            <person name="Kutumbaka K.K."/>
            <person name="Samadpour M."/>
        </authorList>
    </citation>
    <scope>NUCLEOTIDE SEQUENCE [LARGE SCALE GENOMIC DNA]</scope>
    <source>
        <strain evidence="3 4">DSM 20696</strain>
    </source>
</reference>
<feature type="repeat" description="TPR" evidence="1">
    <location>
        <begin position="321"/>
        <end position="354"/>
    </location>
</feature>
<evidence type="ECO:0000259" key="2">
    <source>
        <dbReference type="Pfam" id="PF00535"/>
    </source>
</evidence>
<accession>A0A2G7HGB3</accession>